<evidence type="ECO:0000256" key="5">
    <source>
        <dbReference type="ARBA" id="ARBA00022759"/>
    </source>
</evidence>
<reference evidence="9 10" key="2">
    <citation type="journal article" date="2010" name="Nucleic Acids Res.">
        <title>BeetleBase in 2010: revisions to provide comprehensive genomic information for Tribolium castaneum.</title>
        <authorList>
            <person name="Kim H.S."/>
            <person name="Murphy T."/>
            <person name="Xia J."/>
            <person name="Caragea D."/>
            <person name="Park Y."/>
            <person name="Beeman R.W."/>
            <person name="Lorenzen M.D."/>
            <person name="Butcher S."/>
            <person name="Manak J.R."/>
            <person name="Brown S.J."/>
        </authorList>
    </citation>
    <scope>NUCLEOTIDE SEQUENCE [LARGE SCALE GENOMIC DNA]</scope>
    <source>
        <strain evidence="9 10">Georgia GA2</strain>
    </source>
</reference>
<dbReference type="Pfam" id="PF17917">
    <property type="entry name" value="RT_RNaseH"/>
    <property type="match status" value="1"/>
</dbReference>
<evidence type="ECO:0000256" key="1">
    <source>
        <dbReference type="ARBA" id="ARBA00012493"/>
    </source>
</evidence>
<organism evidence="9 10">
    <name type="scientific">Tribolium castaneum</name>
    <name type="common">Red flour beetle</name>
    <dbReference type="NCBI Taxonomy" id="7070"/>
    <lineage>
        <taxon>Eukaryota</taxon>
        <taxon>Metazoa</taxon>
        <taxon>Ecdysozoa</taxon>
        <taxon>Arthropoda</taxon>
        <taxon>Hexapoda</taxon>
        <taxon>Insecta</taxon>
        <taxon>Pterygota</taxon>
        <taxon>Neoptera</taxon>
        <taxon>Endopterygota</taxon>
        <taxon>Coleoptera</taxon>
        <taxon>Polyphaga</taxon>
        <taxon>Cucujiformia</taxon>
        <taxon>Tenebrionidae</taxon>
        <taxon>Tenebrionidae incertae sedis</taxon>
        <taxon>Tribolium</taxon>
    </lineage>
</organism>
<dbReference type="EC" id="2.7.7.49" evidence="1"/>
<protein>
    <recommendedName>
        <fullName evidence="1">RNA-directed DNA polymerase</fullName>
        <ecNumber evidence="1">2.7.7.49</ecNumber>
    </recommendedName>
</protein>
<evidence type="ECO:0000256" key="7">
    <source>
        <dbReference type="ARBA" id="ARBA00022918"/>
    </source>
</evidence>
<dbReference type="EMBL" id="KQ972851">
    <property type="protein sequence ID" value="KXZ75760.1"/>
    <property type="molecule type" value="Genomic_DNA"/>
</dbReference>
<dbReference type="PANTHER" id="PTHR37984">
    <property type="entry name" value="PROTEIN CBG26694"/>
    <property type="match status" value="1"/>
</dbReference>
<dbReference type="FunFam" id="3.30.70.270:FF:000020">
    <property type="entry name" value="Transposon Tf2-6 polyprotein-like Protein"/>
    <property type="match status" value="1"/>
</dbReference>
<dbReference type="InterPro" id="IPR050951">
    <property type="entry name" value="Retrovirus_Pol_polyprotein"/>
</dbReference>
<keyword evidence="10" id="KW-1185">Reference proteome</keyword>
<dbReference type="eggNOG" id="KOG0017">
    <property type="taxonomic scope" value="Eukaryota"/>
</dbReference>
<dbReference type="InParanoid" id="A0A139W8Z5"/>
<dbReference type="InterPro" id="IPR043502">
    <property type="entry name" value="DNA/RNA_pol_sf"/>
</dbReference>
<dbReference type="InterPro" id="IPR043128">
    <property type="entry name" value="Rev_trsase/Diguanyl_cyclase"/>
</dbReference>
<evidence type="ECO:0000256" key="6">
    <source>
        <dbReference type="ARBA" id="ARBA00022801"/>
    </source>
</evidence>
<evidence type="ECO:0000259" key="8">
    <source>
        <dbReference type="Pfam" id="PF17917"/>
    </source>
</evidence>
<keyword evidence="7" id="KW-0695">RNA-directed DNA polymerase</keyword>
<dbReference type="GO" id="GO:0003964">
    <property type="term" value="F:RNA-directed DNA polymerase activity"/>
    <property type="evidence" value="ECO:0007669"/>
    <property type="project" value="UniProtKB-KW"/>
</dbReference>
<dbReference type="Gene3D" id="3.30.70.270">
    <property type="match status" value="1"/>
</dbReference>
<dbReference type="SUPFAM" id="SSF56672">
    <property type="entry name" value="DNA/RNA polymerases"/>
    <property type="match status" value="1"/>
</dbReference>
<keyword evidence="6" id="KW-0378">Hydrolase</keyword>
<evidence type="ECO:0000313" key="9">
    <source>
        <dbReference type="EMBL" id="KXZ75760.1"/>
    </source>
</evidence>
<name>A0A139W8Z5_TRICA</name>
<dbReference type="GO" id="GO:0004519">
    <property type="term" value="F:endonuclease activity"/>
    <property type="evidence" value="ECO:0007669"/>
    <property type="project" value="UniProtKB-KW"/>
</dbReference>
<dbReference type="AlphaFoldDB" id="A0A139W8Z5"/>
<evidence type="ECO:0000313" key="10">
    <source>
        <dbReference type="Proteomes" id="UP000007266"/>
    </source>
</evidence>
<sequence length="192" mass="22278">MPTPKSVKEVQRFLGMCNYYRKFIKNFSAIARPLHEVTKRKLKFEWIHGRHVKIVTDHSAIRWLKSIKDPTGKLARWAIKLSEFQYTVVHRSGSKHKDADCLSRNPVAEGNEADEVDCEEIPTYLVKPDELRQLQLEDDELKELITAVENDNDTNIPIGTRRRAKNFSLIDGVLYKKNTREGKSYITTTVIH</sequence>
<dbReference type="STRING" id="7070.A0A139W8Z5"/>
<reference evidence="9 10" key="1">
    <citation type="journal article" date="2008" name="Nature">
        <title>The genome of the model beetle and pest Tribolium castaneum.</title>
        <authorList>
            <consortium name="Tribolium Genome Sequencing Consortium"/>
            <person name="Richards S."/>
            <person name="Gibbs R.A."/>
            <person name="Weinstock G.M."/>
            <person name="Brown S.J."/>
            <person name="Denell R."/>
            <person name="Beeman R.W."/>
            <person name="Gibbs R."/>
            <person name="Beeman R.W."/>
            <person name="Brown S.J."/>
            <person name="Bucher G."/>
            <person name="Friedrich M."/>
            <person name="Grimmelikhuijzen C.J."/>
            <person name="Klingler M."/>
            <person name="Lorenzen M."/>
            <person name="Richards S."/>
            <person name="Roth S."/>
            <person name="Schroder R."/>
            <person name="Tautz D."/>
            <person name="Zdobnov E.M."/>
            <person name="Muzny D."/>
            <person name="Gibbs R.A."/>
            <person name="Weinstock G.M."/>
            <person name="Attaway T."/>
            <person name="Bell S."/>
            <person name="Buhay C.J."/>
            <person name="Chandrabose M.N."/>
            <person name="Chavez D."/>
            <person name="Clerk-Blankenburg K.P."/>
            <person name="Cree A."/>
            <person name="Dao M."/>
            <person name="Davis C."/>
            <person name="Chacko J."/>
            <person name="Dinh H."/>
            <person name="Dugan-Rocha S."/>
            <person name="Fowler G."/>
            <person name="Garner T.T."/>
            <person name="Garnes J."/>
            <person name="Gnirke A."/>
            <person name="Hawes A."/>
            <person name="Hernandez J."/>
            <person name="Hines S."/>
            <person name="Holder M."/>
            <person name="Hume J."/>
            <person name="Jhangiani S.N."/>
            <person name="Joshi V."/>
            <person name="Khan Z.M."/>
            <person name="Jackson L."/>
            <person name="Kovar C."/>
            <person name="Kowis A."/>
            <person name="Lee S."/>
            <person name="Lewis L.R."/>
            <person name="Margolis J."/>
            <person name="Morgan M."/>
            <person name="Nazareth L.V."/>
            <person name="Nguyen N."/>
            <person name="Okwuonu G."/>
            <person name="Parker D."/>
            <person name="Richards S."/>
            <person name="Ruiz S.J."/>
            <person name="Santibanez J."/>
            <person name="Savard J."/>
            <person name="Scherer S.E."/>
            <person name="Schneider B."/>
            <person name="Sodergren E."/>
            <person name="Tautz D."/>
            <person name="Vattahil S."/>
            <person name="Villasana D."/>
            <person name="White C.S."/>
            <person name="Wright R."/>
            <person name="Park Y."/>
            <person name="Beeman R.W."/>
            <person name="Lord J."/>
            <person name="Oppert B."/>
            <person name="Lorenzen M."/>
            <person name="Brown S."/>
            <person name="Wang L."/>
            <person name="Savard J."/>
            <person name="Tautz D."/>
            <person name="Richards S."/>
            <person name="Weinstock G."/>
            <person name="Gibbs R.A."/>
            <person name="Liu Y."/>
            <person name="Worley K."/>
            <person name="Weinstock G."/>
            <person name="Elsik C.G."/>
            <person name="Reese J.T."/>
            <person name="Elhaik E."/>
            <person name="Landan G."/>
            <person name="Graur D."/>
            <person name="Arensburger P."/>
            <person name="Atkinson P."/>
            <person name="Beeman R.W."/>
            <person name="Beidler J."/>
            <person name="Brown S.J."/>
            <person name="Demuth J.P."/>
            <person name="Drury D.W."/>
            <person name="Du Y.Z."/>
            <person name="Fujiwara H."/>
            <person name="Lorenzen M."/>
            <person name="Maselli V."/>
            <person name="Osanai M."/>
            <person name="Park Y."/>
            <person name="Robertson H.M."/>
            <person name="Tu Z."/>
            <person name="Wang J.J."/>
            <person name="Wang S."/>
            <person name="Richards S."/>
            <person name="Song H."/>
            <person name="Zhang L."/>
            <person name="Sodergren E."/>
            <person name="Werner D."/>
            <person name="Stanke M."/>
            <person name="Morgenstern B."/>
            <person name="Solovyev V."/>
            <person name="Kosarev P."/>
            <person name="Brown G."/>
            <person name="Chen H.C."/>
            <person name="Ermolaeva O."/>
            <person name="Hlavina W."/>
            <person name="Kapustin Y."/>
            <person name="Kiryutin B."/>
            <person name="Kitts P."/>
            <person name="Maglott D."/>
            <person name="Pruitt K."/>
            <person name="Sapojnikov V."/>
            <person name="Souvorov A."/>
            <person name="Mackey A.J."/>
            <person name="Waterhouse R.M."/>
            <person name="Wyder S."/>
            <person name="Zdobnov E.M."/>
            <person name="Zdobnov E.M."/>
            <person name="Wyder S."/>
            <person name="Kriventseva E.V."/>
            <person name="Kadowaki T."/>
            <person name="Bork P."/>
            <person name="Aranda M."/>
            <person name="Bao R."/>
            <person name="Beermann A."/>
            <person name="Berns N."/>
            <person name="Bolognesi R."/>
            <person name="Bonneton F."/>
            <person name="Bopp D."/>
            <person name="Brown S.J."/>
            <person name="Bucher G."/>
            <person name="Butts T."/>
            <person name="Chaumot A."/>
            <person name="Denell R.E."/>
            <person name="Ferrier D.E."/>
            <person name="Friedrich M."/>
            <person name="Gordon C.M."/>
            <person name="Jindra M."/>
            <person name="Klingler M."/>
            <person name="Lan Q."/>
            <person name="Lattorff H.M."/>
            <person name="Laudet V."/>
            <person name="von Levetsow C."/>
            <person name="Liu Z."/>
            <person name="Lutz R."/>
            <person name="Lynch J.A."/>
            <person name="da Fonseca R.N."/>
            <person name="Posnien N."/>
            <person name="Reuter R."/>
            <person name="Roth S."/>
            <person name="Savard J."/>
            <person name="Schinko J.B."/>
            <person name="Schmitt C."/>
            <person name="Schoppmeier M."/>
            <person name="Schroder R."/>
            <person name="Shippy T.D."/>
            <person name="Simonnet F."/>
            <person name="Marques-Souza H."/>
            <person name="Tautz D."/>
            <person name="Tomoyasu Y."/>
            <person name="Trauner J."/>
            <person name="Van der Zee M."/>
            <person name="Vervoort M."/>
            <person name="Wittkopp N."/>
            <person name="Wimmer E.A."/>
            <person name="Yang X."/>
            <person name="Jones A.K."/>
            <person name="Sattelle D.B."/>
            <person name="Ebert P.R."/>
            <person name="Nelson D."/>
            <person name="Scott J.G."/>
            <person name="Beeman R.W."/>
            <person name="Muthukrishnan S."/>
            <person name="Kramer K.J."/>
            <person name="Arakane Y."/>
            <person name="Beeman R.W."/>
            <person name="Zhu Q."/>
            <person name="Hogenkamp D."/>
            <person name="Dixit R."/>
            <person name="Oppert B."/>
            <person name="Jiang H."/>
            <person name="Zou Z."/>
            <person name="Marshall J."/>
            <person name="Elpidina E."/>
            <person name="Vinokurov K."/>
            <person name="Oppert C."/>
            <person name="Zou Z."/>
            <person name="Evans J."/>
            <person name="Lu Z."/>
            <person name="Zhao P."/>
            <person name="Sumathipala N."/>
            <person name="Altincicek B."/>
            <person name="Vilcinskas A."/>
            <person name="Williams M."/>
            <person name="Hultmark D."/>
            <person name="Hetru C."/>
            <person name="Jiang H."/>
            <person name="Grimmelikhuijzen C.J."/>
            <person name="Hauser F."/>
            <person name="Cazzamali G."/>
            <person name="Williamson M."/>
            <person name="Park Y."/>
            <person name="Li B."/>
            <person name="Tanaka Y."/>
            <person name="Predel R."/>
            <person name="Neupert S."/>
            <person name="Schachtner J."/>
            <person name="Verleyen P."/>
            <person name="Raible F."/>
            <person name="Bork P."/>
            <person name="Friedrich M."/>
            <person name="Walden K.K."/>
            <person name="Robertson H.M."/>
            <person name="Angeli S."/>
            <person name="Foret S."/>
            <person name="Bucher G."/>
            <person name="Schuetz S."/>
            <person name="Maleszka R."/>
            <person name="Wimmer E.A."/>
            <person name="Beeman R.W."/>
            <person name="Lorenzen M."/>
            <person name="Tomoyasu Y."/>
            <person name="Miller S.C."/>
            <person name="Grossmann D."/>
            <person name="Bucher G."/>
        </authorList>
    </citation>
    <scope>NUCLEOTIDE SEQUENCE [LARGE SCALE GENOMIC DNA]</scope>
    <source>
        <strain evidence="9 10">Georgia GA2</strain>
    </source>
</reference>
<evidence type="ECO:0000256" key="4">
    <source>
        <dbReference type="ARBA" id="ARBA00022722"/>
    </source>
</evidence>
<feature type="domain" description="Reverse transcriptase RNase H-like" evidence="8">
    <location>
        <begin position="45"/>
        <end position="84"/>
    </location>
</feature>
<keyword evidence="4" id="KW-0540">Nuclease</keyword>
<dbReference type="PANTHER" id="PTHR37984:SF15">
    <property type="entry name" value="INTEGRASE CATALYTIC DOMAIN-CONTAINING PROTEIN"/>
    <property type="match status" value="1"/>
</dbReference>
<keyword evidence="3" id="KW-0548">Nucleotidyltransferase</keyword>
<dbReference type="GO" id="GO:0016787">
    <property type="term" value="F:hydrolase activity"/>
    <property type="evidence" value="ECO:0007669"/>
    <property type="project" value="UniProtKB-KW"/>
</dbReference>
<dbReference type="Proteomes" id="UP000007266">
    <property type="component" value="Unassembled WGS sequence"/>
</dbReference>
<evidence type="ECO:0000256" key="3">
    <source>
        <dbReference type="ARBA" id="ARBA00022695"/>
    </source>
</evidence>
<dbReference type="InterPro" id="IPR041373">
    <property type="entry name" value="RT_RNaseH"/>
</dbReference>
<gene>
    <name evidence="9" type="primary">AUGUSTUS-3.0.2_31860</name>
    <name evidence="9" type="ORF">TcasGA2_TC031860</name>
</gene>
<accession>A0A139W8Z5</accession>
<proteinExistence type="predicted"/>
<keyword evidence="5" id="KW-0255">Endonuclease</keyword>
<keyword evidence="2" id="KW-0808">Transferase</keyword>
<evidence type="ECO:0000256" key="2">
    <source>
        <dbReference type="ARBA" id="ARBA00022679"/>
    </source>
</evidence>